<dbReference type="AlphaFoldDB" id="A0A9K3M0Q0"/>
<reference evidence="3" key="2">
    <citation type="submission" date="2021-04" db="EMBL/GenBank/DDBJ databases">
        <authorList>
            <person name="Podell S."/>
        </authorList>
    </citation>
    <scope>NUCLEOTIDE SEQUENCE</scope>
    <source>
        <strain evidence="3">Hildebrandi</strain>
    </source>
</reference>
<dbReference type="PANTHER" id="PTHR46546:SF4">
    <property type="entry name" value="SHEWANELLA-LIKE PROTEIN PHOSPHATASE 1"/>
    <property type="match status" value="1"/>
</dbReference>
<protein>
    <submittedName>
        <fullName evidence="3">Calcineurin-like phosphoesterase</fullName>
    </submittedName>
</protein>
<feature type="region of interest" description="Disordered" evidence="1">
    <location>
        <begin position="42"/>
        <end position="80"/>
    </location>
</feature>
<dbReference type="GO" id="GO:0016787">
    <property type="term" value="F:hydrolase activity"/>
    <property type="evidence" value="ECO:0007669"/>
    <property type="project" value="InterPro"/>
</dbReference>
<feature type="compositionally biased region" description="Polar residues" evidence="1">
    <location>
        <begin position="66"/>
        <end position="76"/>
    </location>
</feature>
<evidence type="ECO:0000256" key="1">
    <source>
        <dbReference type="SAM" id="MobiDB-lite"/>
    </source>
</evidence>
<dbReference type="InterPro" id="IPR004843">
    <property type="entry name" value="Calcineurin-like_PHP"/>
</dbReference>
<organism evidence="3 4">
    <name type="scientific">Nitzschia inconspicua</name>
    <dbReference type="NCBI Taxonomy" id="303405"/>
    <lineage>
        <taxon>Eukaryota</taxon>
        <taxon>Sar</taxon>
        <taxon>Stramenopiles</taxon>
        <taxon>Ochrophyta</taxon>
        <taxon>Bacillariophyta</taxon>
        <taxon>Bacillariophyceae</taxon>
        <taxon>Bacillariophycidae</taxon>
        <taxon>Bacillariales</taxon>
        <taxon>Bacillariaceae</taxon>
        <taxon>Nitzschia</taxon>
    </lineage>
</organism>
<dbReference type="PANTHER" id="PTHR46546">
    <property type="entry name" value="SHEWANELLA-LIKE PROTEIN PHOSPHATASE 1"/>
    <property type="match status" value="1"/>
</dbReference>
<dbReference type="OrthoDB" id="5976022at2759"/>
<reference evidence="3" key="1">
    <citation type="journal article" date="2021" name="Sci. Rep.">
        <title>Diploid genomic architecture of Nitzschia inconspicua, an elite biomass production diatom.</title>
        <authorList>
            <person name="Oliver A."/>
            <person name="Podell S."/>
            <person name="Pinowska A."/>
            <person name="Traller J.C."/>
            <person name="Smith S.R."/>
            <person name="McClure R."/>
            <person name="Beliaev A."/>
            <person name="Bohutskyi P."/>
            <person name="Hill E.A."/>
            <person name="Rabines A."/>
            <person name="Zheng H."/>
            <person name="Allen L.Z."/>
            <person name="Kuo A."/>
            <person name="Grigoriev I.V."/>
            <person name="Allen A.E."/>
            <person name="Hazlebeck D."/>
            <person name="Allen E.E."/>
        </authorList>
    </citation>
    <scope>NUCLEOTIDE SEQUENCE</scope>
    <source>
        <strain evidence="3">Hildebrandi</strain>
    </source>
</reference>
<proteinExistence type="predicted"/>
<evidence type="ECO:0000259" key="2">
    <source>
        <dbReference type="Pfam" id="PF00149"/>
    </source>
</evidence>
<sequence>MISFTVSTFITRQSLIRFSTLLLVFVTLCSSFSVTTTAFVAPQRTRQHPHPKRLSQNDHPIRQRQRQPFNDNNIKKSSSYSSSSTSILQFWSRSDPPISSLVDVSANYTLAATDDIVHLHEGQRLVCLGDVHGDVEALREFLTLAQVYDPHTDSWCGNNAILVQCGDILDRGTQELQCLQLLAKMSHQAQAQNGKVIVLVGNHEVLNAMGLFQYALGDEEYEERVAPVVDAQLGTKAWRKQYVGNQPARWATYEPGGLLAASLLANMKVAVKVGRTVLVHAGLRPEHIQKYGGIPGMNQAFRDWIQLSVTSGWSGDNPVTYNNRGKYVTPNMAIQDAERRQTYYINSIPEFLSGGVGATGPIWMRDYSSPSDMPPRNPQAQTMIDQTLDLLNADRMVMGHTIQRQINGALDGKAWRVDVGASRGCIAGAPEVLEIARVCVDSEYYGSSCEEQMSVLTKHGKVPADQRLVTAMINYL</sequence>
<accession>A0A9K3M0Q0</accession>
<dbReference type="EMBL" id="JAGRRH010000004">
    <property type="protein sequence ID" value="KAG7370701.1"/>
    <property type="molecule type" value="Genomic_DNA"/>
</dbReference>
<dbReference type="Pfam" id="PF00149">
    <property type="entry name" value="Metallophos"/>
    <property type="match status" value="1"/>
</dbReference>
<feature type="domain" description="Calcineurin-like phosphoesterase" evidence="2">
    <location>
        <begin position="124"/>
        <end position="292"/>
    </location>
</feature>
<keyword evidence="4" id="KW-1185">Reference proteome</keyword>
<comment type="caution">
    <text evidence="3">The sequence shown here is derived from an EMBL/GenBank/DDBJ whole genome shotgun (WGS) entry which is preliminary data.</text>
</comment>
<dbReference type="Proteomes" id="UP000693970">
    <property type="component" value="Unassembled WGS sequence"/>
</dbReference>
<evidence type="ECO:0000313" key="3">
    <source>
        <dbReference type="EMBL" id="KAG7370701.1"/>
    </source>
</evidence>
<evidence type="ECO:0000313" key="4">
    <source>
        <dbReference type="Proteomes" id="UP000693970"/>
    </source>
</evidence>
<name>A0A9K3M0Q0_9STRA</name>
<gene>
    <name evidence="3" type="ORF">IV203_019271</name>
</gene>